<protein>
    <recommendedName>
        <fullName evidence="2">Vanillate O-demethylase oxygenase-like C-terminal catalytic domain-containing protein</fullName>
    </recommendedName>
</protein>
<accession>A0A1L7NNT3</accession>
<dbReference type="RefSeq" id="WP_096426640.1">
    <property type="nucleotide sequence ID" value="NZ_AP015029.1"/>
</dbReference>
<dbReference type="Proteomes" id="UP000218731">
    <property type="component" value="Plasmid pKF715A"/>
</dbReference>
<feature type="domain" description="Vanillate O-demethylase oxygenase-like C-terminal catalytic" evidence="2">
    <location>
        <begin position="102"/>
        <end position="271"/>
    </location>
</feature>
<dbReference type="AlphaFoldDB" id="A0A1L7NNT3"/>
<geneLocation type="plasmid" evidence="4">
    <name>pKF715A</name>
</geneLocation>
<evidence type="ECO:0000259" key="2">
    <source>
        <dbReference type="Pfam" id="PF19112"/>
    </source>
</evidence>
<proteinExistence type="predicted"/>
<dbReference type="EMBL" id="AP015029">
    <property type="protein sequence ID" value="BAW25061.1"/>
    <property type="molecule type" value="Genomic_DNA"/>
</dbReference>
<dbReference type="Gene3D" id="3.90.380.10">
    <property type="entry name" value="Naphthalene 1,2-dioxygenase Alpha Subunit, Chain A, domain 1"/>
    <property type="match status" value="1"/>
</dbReference>
<organism evidence="4 5">
    <name type="scientific">Pseudomonas putida</name>
    <name type="common">Arthrobacter siderocapsulatus</name>
    <dbReference type="NCBI Taxonomy" id="303"/>
    <lineage>
        <taxon>Bacteria</taxon>
        <taxon>Pseudomonadati</taxon>
        <taxon>Pseudomonadota</taxon>
        <taxon>Gammaproteobacteria</taxon>
        <taxon>Pseudomonadales</taxon>
        <taxon>Pseudomonadaceae</taxon>
        <taxon>Pseudomonas</taxon>
    </lineage>
</organism>
<dbReference type="InterPro" id="IPR050584">
    <property type="entry name" value="Cholesterol_7-desaturase"/>
</dbReference>
<dbReference type="Proteomes" id="UP000218731">
    <property type="component" value="Chromosome 1"/>
</dbReference>
<keyword evidence="4" id="KW-0614">Plasmid</keyword>
<evidence type="ECO:0000313" key="5">
    <source>
        <dbReference type="Proteomes" id="UP000218731"/>
    </source>
</evidence>
<evidence type="ECO:0000313" key="4">
    <source>
        <dbReference type="EMBL" id="BAW27092.1"/>
    </source>
</evidence>
<dbReference type="SUPFAM" id="SSF55961">
    <property type="entry name" value="Bet v1-like"/>
    <property type="match status" value="1"/>
</dbReference>
<evidence type="ECO:0000313" key="3">
    <source>
        <dbReference type="EMBL" id="BAW25061.1"/>
    </source>
</evidence>
<reference evidence="4 5" key="1">
    <citation type="submission" date="2015-11" db="EMBL/GenBank/DDBJ databases">
        <title>Complete genome sequencing of a biphenyl-degrading bacterium, Pseudomonas putida KF715 (=NBRC110667).</title>
        <authorList>
            <person name="Suenaga H."/>
            <person name="Fujihara N."/>
            <person name="Watanabe T."/>
            <person name="Hirose J."/>
            <person name="Kimura N."/>
            <person name="Yamazoe A."/>
            <person name="Hosoyama A."/>
            <person name="Shimodaira J."/>
            <person name="Furukawa K."/>
        </authorList>
    </citation>
    <scope>NUCLEOTIDE SEQUENCE [LARGE SCALE GENOMIC DNA]</scope>
    <source>
        <strain evidence="4 5">KF715</strain>
        <plasmid evidence="4">pKF715A</plasmid>
        <plasmid evidence="5">Plasmid pkf715a dna</plasmid>
    </source>
</reference>
<name>A0A1L7NNT3_PSEPU</name>
<dbReference type="InterPro" id="IPR044043">
    <property type="entry name" value="VanA_C_cat"/>
</dbReference>
<dbReference type="Pfam" id="PF19112">
    <property type="entry name" value="VanA_C"/>
    <property type="match status" value="1"/>
</dbReference>
<dbReference type="EMBL" id="AP015030">
    <property type="protein sequence ID" value="BAW27092.1"/>
    <property type="molecule type" value="Genomic_DNA"/>
</dbReference>
<evidence type="ECO:0000256" key="1">
    <source>
        <dbReference type="ARBA" id="ARBA00023002"/>
    </source>
</evidence>
<sequence>MHVENSFVIDDWYPVGALAETVSGRKYHTRILGTAIWYQLTDDGVSAGLADQTAELASKSIYGLLWVSLSDKPRDVIAIPEYAEEDRRVVSAGSIRVATSGLRVIENFLDMAHFPFVHTDILGAEPLTEVAAYDVEIDEAADEILAVNCRFPQPKGSAAASEPVEMQYVYRIARPFIAILYKTCVIDANRLDVLGLFVQPVDQESCIAHTIMCYLDDINTDKQLRDFQQRIFGQDIMILINQVPKALPLNPRHETPVRADALSSAYRRWLNDRNVTFGTTRG</sequence>
<keyword evidence="1" id="KW-0560">Oxidoreductase</keyword>
<geneLocation type="plasmid" evidence="5">
    <name>pkf715a dna</name>
</geneLocation>
<dbReference type="FunFam" id="3.90.380.10:FF:000008">
    <property type="entry name" value="Aromatic ring-hydroxylating dioxygenase subunit alpha"/>
    <property type="match status" value="1"/>
</dbReference>
<gene>
    <name evidence="3" type="ORF">KF715C_ch44880</name>
    <name evidence="4" type="ORF">KF715C_pA5870</name>
</gene>
<dbReference type="PANTHER" id="PTHR21266:SF60">
    <property type="entry name" value="3-KETOSTEROID-9-ALPHA-MONOOXYGENASE, OXYGENASE COMPONENT"/>
    <property type="match status" value="1"/>
</dbReference>
<dbReference type="GO" id="GO:0016491">
    <property type="term" value="F:oxidoreductase activity"/>
    <property type="evidence" value="ECO:0007669"/>
    <property type="project" value="UniProtKB-KW"/>
</dbReference>
<dbReference type="PANTHER" id="PTHR21266">
    <property type="entry name" value="IRON-SULFUR DOMAIN CONTAINING PROTEIN"/>
    <property type="match status" value="1"/>
</dbReference>